<feature type="transmembrane region" description="Helical" evidence="1">
    <location>
        <begin position="22"/>
        <end position="46"/>
    </location>
</feature>
<dbReference type="VEuPathDB" id="FungiDB:JI435_309440"/>
<keyword evidence="1" id="KW-0812">Transmembrane</keyword>
<evidence type="ECO:0000313" key="3">
    <source>
        <dbReference type="Proteomes" id="UP000663193"/>
    </source>
</evidence>
<organism evidence="2 3">
    <name type="scientific">Phaeosphaeria nodorum (strain SN15 / ATCC MYA-4574 / FGSC 10173)</name>
    <name type="common">Glume blotch fungus</name>
    <name type="synonym">Parastagonospora nodorum</name>
    <dbReference type="NCBI Taxonomy" id="321614"/>
    <lineage>
        <taxon>Eukaryota</taxon>
        <taxon>Fungi</taxon>
        <taxon>Dikarya</taxon>
        <taxon>Ascomycota</taxon>
        <taxon>Pezizomycotina</taxon>
        <taxon>Dothideomycetes</taxon>
        <taxon>Pleosporomycetidae</taxon>
        <taxon>Pleosporales</taxon>
        <taxon>Pleosporineae</taxon>
        <taxon>Phaeosphaeriaceae</taxon>
        <taxon>Parastagonospora</taxon>
    </lineage>
</organism>
<evidence type="ECO:0000313" key="2">
    <source>
        <dbReference type="EMBL" id="QRD01163.1"/>
    </source>
</evidence>
<evidence type="ECO:0000256" key="1">
    <source>
        <dbReference type="SAM" id="Phobius"/>
    </source>
</evidence>
<keyword evidence="1" id="KW-0472">Membrane</keyword>
<name>A0A7U2F9E3_PHANO</name>
<proteinExistence type="predicted"/>
<dbReference type="EMBL" id="CP069034">
    <property type="protein sequence ID" value="QRD01163.1"/>
    <property type="molecule type" value="Genomic_DNA"/>
</dbReference>
<keyword evidence="3" id="KW-1185">Reference proteome</keyword>
<feature type="transmembrane region" description="Helical" evidence="1">
    <location>
        <begin position="58"/>
        <end position="76"/>
    </location>
</feature>
<accession>A0A7U2F9E3</accession>
<reference evidence="3" key="1">
    <citation type="journal article" date="2021" name="BMC Genomics">
        <title>Chromosome-level genome assembly and manually-curated proteome of model necrotroph Parastagonospora nodorum Sn15 reveals a genome-wide trove of candidate effector homologs, and redundancy of virulence-related functions within an accessory chromosome.</title>
        <authorList>
            <person name="Bertazzoni S."/>
            <person name="Jones D.A.B."/>
            <person name="Phan H.T."/>
            <person name="Tan K.-C."/>
            <person name="Hane J.K."/>
        </authorList>
    </citation>
    <scope>NUCLEOTIDE SEQUENCE [LARGE SCALE GENOMIC DNA]</scope>
    <source>
        <strain evidence="3">SN15 / ATCC MYA-4574 / FGSC 10173)</strain>
    </source>
</reference>
<dbReference type="OrthoDB" id="2309723at2759"/>
<dbReference type="AlphaFoldDB" id="A0A7U2F9E3"/>
<keyword evidence="1" id="KW-1133">Transmembrane helix</keyword>
<protein>
    <submittedName>
        <fullName evidence="2">Uncharacterized protein</fullName>
    </submittedName>
</protein>
<sequence length="212" mass="24385">MGLVGYNANGHNFPHFDHENAAFPMILSSFVMVGSCAMTLVCVLIYHDSRSQRSRARLSIVVVLAACALSNLAGFSRFRPKCPEGSECEVQWVPHTGYSIREIDQAVALGIGIATLLLSIYDILRDIRFSPNDEFEFWRSRCIKNIEAGYTEIEITRWRNELDRIDTQAKCQRTRARHRERELKTWKELPKNVMREIENYEVAKRMPAIFAS</sequence>
<dbReference type="Proteomes" id="UP000663193">
    <property type="component" value="Chromosome 12"/>
</dbReference>
<gene>
    <name evidence="2" type="ORF">JI435_309440</name>
</gene>